<organism evidence="8 9">
    <name type="scientific">Penicillium hordei</name>
    <dbReference type="NCBI Taxonomy" id="40994"/>
    <lineage>
        <taxon>Eukaryota</taxon>
        <taxon>Fungi</taxon>
        <taxon>Dikarya</taxon>
        <taxon>Ascomycota</taxon>
        <taxon>Pezizomycotina</taxon>
        <taxon>Eurotiomycetes</taxon>
        <taxon>Eurotiomycetidae</taxon>
        <taxon>Eurotiales</taxon>
        <taxon>Aspergillaceae</taxon>
        <taxon>Penicillium</taxon>
    </lineage>
</organism>
<reference evidence="8" key="2">
    <citation type="submission" date="2023-01" db="EMBL/GenBank/DDBJ databases">
        <authorList>
            <person name="Petersen C."/>
        </authorList>
    </citation>
    <scope>NUCLEOTIDE SEQUENCE</scope>
    <source>
        <strain evidence="8">IBT 12815</strain>
    </source>
</reference>
<dbReference type="InterPro" id="IPR001138">
    <property type="entry name" value="Zn2Cys6_DnaBD"/>
</dbReference>
<dbReference type="CDD" id="cd00067">
    <property type="entry name" value="GAL4"/>
    <property type="match status" value="1"/>
</dbReference>
<evidence type="ECO:0000256" key="4">
    <source>
        <dbReference type="ARBA" id="ARBA00023125"/>
    </source>
</evidence>
<dbReference type="GO" id="GO:0008270">
    <property type="term" value="F:zinc ion binding"/>
    <property type="evidence" value="ECO:0007669"/>
    <property type="project" value="InterPro"/>
</dbReference>
<protein>
    <recommendedName>
        <fullName evidence="7">Zn(2)-C6 fungal-type domain-containing protein</fullName>
    </recommendedName>
</protein>
<keyword evidence="9" id="KW-1185">Reference proteome</keyword>
<dbReference type="GeneID" id="81592369"/>
<dbReference type="RefSeq" id="XP_056747414.1">
    <property type="nucleotide sequence ID" value="XM_056902127.1"/>
</dbReference>
<dbReference type="PANTHER" id="PTHR47338:SF20">
    <property type="entry name" value="ZN(II)2CYS6 TRANSCRIPTION FACTOR (EUROFUNG)"/>
    <property type="match status" value="1"/>
</dbReference>
<dbReference type="Gene3D" id="4.10.240.10">
    <property type="entry name" value="Zn(2)-C6 fungal-type DNA-binding domain"/>
    <property type="match status" value="1"/>
</dbReference>
<evidence type="ECO:0000256" key="6">
    <source>
        <dbReference type="ARBA" id="ARBA00023242"/>
    </source>
</evidence>
<evidence type="ECO:0000256" key="5">
    <source>
        <dbReference type="ARBA" id="ARBA00023163"/>
    </source>
</evidence>
<feature type="domain" description="Zn(2)-C6 fungal-type" evidence="7">
    <location>
        <begin position="6"/>
        <end position="36"/>
    </location>
</feature>
<comment type="subcellular location">
    <subcellularLocation>
        <location evidence="1">Nucleus</location>
    </subcellularLocation>
</comment>
<dbReference type="GO" id="GO:0000981">
    <property type="term" value="F:DNA-binding transcription factor activity, RNA polymerase II-specific"/>
    <property type="evidence" value="ECO:0007669"/>
    <property type="project" value="InterPro"/>
</dbReference>
<dbReference type="Pfam" id="PF04082">
    <property type="entry name" value="Fungal_trans"/>
    <property type="match status" value="1"/>
</dbReference>
<dbReference type="PROSITE" id="PS00463">
    <property type="entry name" value="ZN2_CY6_FUNGAL_1"/>
    <property type="match status" value="1"/>
</dbReference>
<dbReference type="AlphaFoldDB" id="A0AAD6DL23"/>
<gene>
    <name evidence="8" type="ORF">N7537_011073</name>
</gene>
<dbReference type="Pfam" id="PF00172">
    <property type="entry name" value="Zn_clus"/>
    <property type="match status" value="1"/>
</dbReference>
<dbReference type="PROSITE" id="PS50048">
    <property type="entry name" value="ZN2_CY6_FUNGAL_2"/>
    <property type="match status" value="1"/>
</dbReference>
<dbReference type="GO" id="GO:0006351">
    <property type="term" value="P:DNA-templated transcription"/>
    <property type="evidence" value="ECO:0007669"/>
    <property type="project" value="InterPro"/>
</dbReference>
<evidence type="ECO:0000256" key="2">
    <source>
        <dbReference type="ARBA" id="ARBA00022723"/>
    </source>
</evidence>
<keyword evidence="2" id="KW-0479">Metal-binding</keyword>
<evidence type="ECO:0000313" key="9">
    <source>
        <dbReference type="Proteomes" id="UP001213799"/>
    </source>
</evidence>
<dbReference type="InterPro" id="IPR007219">
    <property type="entry name" value="XnlR_reg_dom"/>
</dbReference>
<dbReference type="InterPro" id="IPR050815">
    <property type="entry name" value="TF_fung"/>
</dbReference>
<reference evidence="8" key="1">
    <citation type="journal article" date="2023" name="IMA Fungus">
        <title>Comparative genomic study of the Penicillium genus elucidates a diverse pangenome and 15 lateral gene transfer events.</title>
        <authorList>
            <person name="Petersen C."/>
            <person name="Sorensen T."/>
            <person name="Nielsen M.R."/>
            <person name="Sondergaard T.E."/>
            <person name="Sorensen J.L."/>
            <person name="Fitzpatrick D.A."/>
            <person name="Frisvad J.C."/>
            <person name="Nielsen K.L."/>
        </authorList>
    </citation>
    <scope>NUCLEOTIDE SEQUENCE</scope>
    <source>
        <strain evidence="8">IBT 12815</strain>
    </source>
</reference>
<dbReference type="SUPFAM" id="SSF57701">
    <property type="entry name" value="Zn2/Cys6 DNA-binding domain"/>
    <property type="match status" value="1"/>
</dbReference>
<evidence type="ECO:0000313" key="8">
    <source>
        <dbReference type="EMBL" id="KAJ5588395.1"/>
    </source>
</evidence>
<comment type="caution">
    <text evidence="8">The sequence shown here is derived from an EMBL/GenBank/DDBJ whole genome shotgun (WGS) entry which is preliminary data.</text>
</comment>
<name>A0AAD6DL23_9EURO</name>
<accession>A0AAD6DL23</accession>
<keyword evidence="4" id="KW-0238">DNA-binding</keyword>
<proteinExistence type="predicted"/>
<keyword evidence="5" id="KW-0804">Transcription</keyword>
<evidence type="ECO:0000256" key="1">
    <source>
        <dbReference type="ARBA" id="ARBA00004123"/>
    </source>
</evidence>
<keyword evidence="3" id="KW-0805">Transcription regulation</keyword>
<dbReference type="PANTHER" id="PTHR47338">
    <property type="entry name" value="ZN(II)2CYS6 TRANSCRIPTION FACTOR (EUROFUNG)-RELATED"/>
    <property type="match status" value="1"/>
</dbReference>
<sequence>MSADQACLRCRRQKRKCDKILPRCTLCKRLNKPCDYLLPVQAPRLLPLPDWADLTPSNLRHTLGAQVSLIVGDGLQLQATTALYFRTVHTWFPIISETCYNIRLSNVRVQTATVPSDLSFLTLCMALVCKEPVGVELPLSTRSWYASLKSFVALLEAMGTNSLEMLQGRLLLTIFEIGHAMYPAAYVSTAANVRTAISLGINAPCDDPRKVFRDPQKAEEAQQTWRGIAITDRSDLAPEDAHQIVSILKQEHLVDMSRWKMAKHPDTEDCPKVKMDPFTKLAHASQLLNQVLVHIHLTKSHSLFDGIEAVQILKSLTSFLSTFQSGDFNPHPLSDSALAICRSAMLEALEVGSHTYIPDNECCIHTSLNILKSLVYEITREAETSPSSEMAALSVFLPHCLYKAAMVCLNDTRLAGGVDPEPSMRPLKVLLAYLGMRWLAAKRYLAKVETAQETYNL</sequence>
<dbReference type="SMART" id="SM00066">
    <property type="entry name" value="GAL4"/>
    <property type="match status" value="1"/>
</dbReference>
<dbReference type="GO" id="GO:0003677">
    <property type="term" value="F:DNA binding"/>
    <property type="evidence" value="ECO:0007669"/>
    <property type="project" value="UniProtKB-KW"/>
</dbReference>
<keyword evidence="6" id="KW-0539">Nucleus</keyword>
<dbReference type="Proteomes" id="UP001213799">
    <property type="component" value="Unassembled WGS sequence"/>
</dbReference>
<dbReference type="InterPro" id="IPR036864">
    <property type="entry name" value="Zn2-C6_fun-type_DNA-bd_sf"/>
</dbReference>
<dbReference type="CDD" id="cd12148">
    <property type="entry name" value="fungal_TF_MHR"/>
    <property type="match status" value="1"/>
</dbReference>
<evidence type="ECO:0000259" key="7">
    <source>
        <dbReference type="PROSITE" id="PS50048"/>
    </source>
</evidence>
<dbReference type="EMBL" id="JAQJAE010000006">
    <property type="protein sequence ID" value="KAJ5588395.1"/>
    <property type="molecule type" value="Genomic_DNA"/>
</dbReference>
<evidence type="ECO:0000256" key="3">
    <source>
        <dbReference type="ARBA" id="ARBA00023015"/>
    </source>
</evidence>
<dbReference type="GO" id="GO:0005634">
    <property type="term" value="C:nucleus"/>
    <property type="evidence" value="ECO:0007669"/>
    <property type="project" value="UniProtKB-SubCell"/>
</dbReference>